<feature type="region of interest" description="Disordered" evidence="10">
    <location>
        <begin position="603"/>
        <end position="630"/>
    </location>
</feature>
<name>A0A9J7NAI3_BRAFL</name>
<evidence type="ECO:0000256" key="8">
    <source>
        <dbReference type="ARBA" id="ARBA00023163"/>
    </source>
</evidence>
<evidence type="ECO:0000256" key="2">
    <source>
        <dbReference type="ARBA" id="ARBA00021162"/>
    </source>
</evidence>
<dbReference type="KEGG" id="bfo:118430193"/>
<feature type="compositionally biased region" description="Polar residues" evidence="10">
    <location>
        <begin position="376"/>
        <end position="385"/>
    </location>
</feature>
<comment type="subcellular location">
    <subcellularLocation>
        <location evidence="1">Nucleus</location>
    </subcellularLocation>
</comment>
<dbReference type="GO" id="GO:0008285">
    <property type="term" value="P:negative regulation of cell population proliferation"/>
    <property type="evidence" value="ECO:0000318"/>
    <property type="project" value="GO_Central"/>
</dbReference>
<feature type="region of interest" description="Disordered" evidence="10">
    <location>
        <begin position="717"/>
        <end position="741"/>
    </location>
</feature>
<accession>A0A9J7NAI3</accession>
<sequence>MAGFRDEDKRHFPLQDIKSVVELFRSQLSCSVEPNLALLSVTLGYIENVLTNNRALNKVDSGANLEPIFPVVELAPVEALYHKFVCQIKGSVDLSLFTHGVATRDLVKKVSDVIWSSLSRSYHTDRAHLQSLYSYLTGNRLDCFGVAFAVVAACQVLGYKDVHLALSEDHAWVTFGDKGAETAEVTWHGKGNEDKRGQPISVGVAEKSWLYLYGFPVQCTRSMEVAAMVSAINPSIDSHTDSIEMASLQQELLWLLYEMGHLRKYPMALGNLADLEEIDPTPDKPPPIQLFHEGIHAGKVYYNNQHVYPYTYLGGHYYRRGQFKDALHCWAQAANVIRSYNYNREDEEIYKEFLEIAHELIPNMLKSVSLSTLQSPALSPASSTDDSSEKSNGRSTPVAVPLSPLLNDPECFAYLLQLYDGICQWEEGSSTPVLHIGWAKHIVQSINSFSPQVRSKLNILLIGDQGEVLKDEEEEEEEGEKDKDKEESKTEEKEEPKKGRGRGSKGSRAIAKGKGEKNGVVLKGKEGKGKADSQNRQEHSGNTRLTNETLLSTIESLASKVDPDSQNEAPHPNIADLAAKCGENILNPEYLLGGLERSCSPFATRTADSRPDVSEFLSQRSNGNPFPGMTMESVLKAESPAEMAFQTSQGQGDAASRGNAAPVLGTTEDDKFKVPMPPLPIVKFSSAKMKGLKELLTSTGKLNASAIKLQLTAQSQVQVVKRSRMSGDFDYGSSRRRPRRE</sequence>
<dbReference type="GO" id="GO:0006357">
    <property type="term" value="P:regulation of transcription by RNA polymerase II"/>
    <property type="evidence" value="ECO:0000318"/>
    <property type="project" value="GO_Central"/>
</dbReference>
<keyword evidence="11" id="KW-1185">Reference proteome</keyword>
<evidence type="ECO:0000256" key="7">
    <source>
        <dbReference type="ARBA" id="ARBA00023125"/>
    </source>
</evidence>
<feature type="region of interest" description="Disordered" evidence="10">
    <location>
        <begin position="376"/>
        <end position="401"/>
    </location>
</feature>
<dbReference type="GO" id="GO:0003682">
    <property type="term" value="F:chromatin binding"/>
    <property type="evidence" value="ECO:0000318"/>
    <property type="project" value="GO_Central"/>
</dbReference>
<evidence type="ECO:0000256" key="6">
    <source>
        <dbReference type="ARBA" id="ARBA00023015"/>
    </source>
</evidence>
<evidence type="ECO:0000256" key="4">
    <source>
        <dbReference type="ARBA" id="ARBA00022553"/>
    </source>
</evidence>
<feature type="compositionally biased region" description="Acidic residues" evidence="10">
    <location>
        <begin position="470"/>
        <end position="479"/>
    </location>
</feature>
<keyword evidence="6" id="KW-0805">Transcription regulation</keyword>
<feature type="compositionally biased region" description="Basic and acidic residues" evidence="10">
    <location>
        <begin position="513"/>
        <end position="541"/>
    </location>
</feature>
<dbReference type="GeneID" id="118430193"/>
<dbReference type="GO" id="GO:0000976">
    <property type="term" value="F:transcription cis-regulatory region binding"/>
    <property type="evidence" value="ECO:0000318"/>
    <property type="project" value="GO_Central"/>
</dbReference>
<dbReference type="Proteomes" id="UP000001554">
    <property type="component" value="Chromosome 1"/>
</dbReference>
<evidence type="ECO:0000256" key="10">
    <source>
        <dbReference type="SAM" id="MobiDB-lite"/>
    </source>
</evidence>
<dbReference type="PANTHER" id="PTHR12693:SF3">
    <property type="entry name" value="MENIN"/>
    <property type="match status" value="1"/>
</dbReference>
<keyword evidence="4" id="KW-0597">Phosphoprotein</keyword>
<dbReference type="Pfam" id="PF05053">
    <property type="entry name" value="Menin"/>
    <property type="match status" value="2"/>
</dbReference>
<reference evidence="11" key="1">
    <citation type="journal article" date="2020" name="Nat. Ecol. Evol.">
        <title>Deeply conserved synteny resolves early events in vertebrate evolution.</title>
        <authorList>
            <person name="Simakov O."/>
            <person name="Marletaz F."/>
            <person name="Yue J.X."/>
            <person name="O'Connell B."/>
            <person name="Jenkins J."/>
            <person name="Brandt A."/>
            <person name="Calef R."/>
            <person name="Tung C.H."/>
            <person name="Huang T.K."/>
            <person name="Schmutz J."/>
            <person name="Satoh N."/>
            <person name="Yu J.K."/>
            <person name="Putnam N.H."/>
            <person name="Green R.E."/>
            <person name="Rokhsar D.S."/>
        </authorList>
    </citation>
    <scope>NUCLEOTIDE SEQUENCE [LARGE SCALE GENOMIC DNA]</scope>
    <source>
        <strain evidence="11">S238N-H82</strain>
    </source>
</reference>
<dbReference type="AlphaFoldDB" id="A0A9J7NAI3"/>
<dbReference type="GO" id="GO:0035097">
    <property type="term" value="C:histone methyltransferase complex"/>
    <property type="evidence" value="ECO:0000318"/>
    <property type="project" value="GO_Central"/>
</dbReference>
<dbReference type="OrthoDB" id="5962932at2759"/>
<dbReference type="GO" id="GO:0006325">
    <property type="term" value="P:chromatin organization"/>
    <property type="evidence" value="ECO:0007669"/>
    <property type="project" value="UniProtKB-KW"/>
</dbReference>
<feature type="compositionally biased region" description="Basic and acidic residues" evidence="10">
    <location>
        <begin position="480"/>
        <end position="498"/>
    </location>
</feature>
<dbReference type="GO" id="GO:0045786">
    <property type="term" value="P:negative regulation of cell cycle"/>
    <property type="evidence" value="ECO:0000318"/>
    <property type="project" value="GO_Central"/>
</dbReference>
<dbReference type="PANTHER" id="PTHR12693">
    <property type="entry name" value="MENIN"/>
    <property type="match status" value="1"/>
</dbReference>
<protein>
    <recommendedName>
        <fullName evidence="2">Menin</fullName>
    </recommendedName>
</protein>
<evidence type="ECO:0000256" key="9">
    <source>
        <dbReference type="ARBA" id="ARBA00023242"/>
    </source>
</evidence>
<feature type="region of interest" description="Disordered" evidence="10">
    <location>
        <begin position="554"/>
        <end position="573"/>
    </location>
</feature>
<dbReference type="GO" id="GO:0000403">
    <property type="term" value="F:Y-form DNA binding"/>
    <property type="evidence" value="ECO:0000318"/>
    <property type="project" value="GO_Central"/>
</dbReference>
<feature type="region of interest" description="Disordered" evidence="10">
    <location>
        <begin position="469"/>
        <end position="549"/>
    </location>
</feature>
<feature type="region of interest" description="Disordered" evidence="10">
    <location>
        <begin position="644"/>
        <end position="676"/>
    </location>
</feature>
<keyword evidence="5" id="KW-0156">Chromatin regulator</keyword>
<dbReference type="OMA" id="SDVIWNG"/>
<evidence type="ECO:0000256" key="5">
    <source>
        <dbReference type="ARBA" id="ARBA00022853"/>
    </source>
</evidence>
<dbReference type="RefSeq" id="XP_035696799.1">
    <property type="nucleotide sequence ID" value="XM_035840906.1"/>
</dbReference>
<evidence type="ECO:0000313" key="12">
    <source>
        <dbReference type="RefSeq" id="XP_035696799.1"/>
    </source>
</evidence>
<reference evidence="12" key="2">
    <citation type="submission" date="2025-08" db="UniProtKB">
        <authorList>
            <consortium name="RefSeq"/>
        </authorList>
    </citation>
    <scope>IDENTIFICATION</scope>
    <source>
        <strain evidence="12">S238N-H82</strain>
        <tissue evidence="12">Testes</tissue>
    </source>
</reference>
<evidence type="ECO:0000256" key="1">
    <source>
        <dbReference type="ARBA" id="ARBA00004123"/>
    </source>
</evidence>
<keyword evidence="3" id="KW-0678">Repressor</keyword>
<dbReference type="InterPro" id="IPR007747">
    <property type="entry name" value="Menin"/>
</dbReference>
<proteinExistence type="predicted"/>
<evidence type="ECO:0000256" key="3">
    <source>
        <dbReference type="ARBA" id="ARBA00022491"/>
    </source>
</evidence>
<dbReference type="CDD" id="cd14456">
    <property type="entry name" value="Menin"/>
    <property type="match status" value="1"/>
</dbReference>
<gene>
    <name evidence="12" type="primary">LOC118430193</name>
</gene>
<keyword evidence="8" id="KW-0804">Transcription</keyword>
<organism evidence="11 12">
    <name type="scientific">Branchiostoma floridae</name>
    <name type="common">Florida lancelet</name>
    <name type="synonym">Amphioxus</name>
    <dbReference type="NCBI Taxonomy" id="7739"/>
    <lineage>
        <taxon>Eukaryota</taxon>
        <taxon>Metazoa</taxon>
        <taxon>Chordata</taxon>
        <taxon>Cephalochordata</taxon>
        <taxon>Leptocardii</taxon>
        <taxon>Amphioxiformes</taxon>
        <taxon>Branchiostomatidae</taxon>
        <taxon>Branchiostoma</taxon>
    </lineage>
</organism>
<keyword evidence="7" id="KW-0238">DNA-binding</keyword>
<evidence type="ECO:0000313" key="11">
    <source>
        <dbReference type="Proteomes" id="UP000001554"/>
    </source>
</evidence>
<keyword evidence="9" id="KW-0539">Nucleus</keyword>
<dbReference type="GO" id="GO:0000785">
    <property type="term" value="C:chromatin"/>
    <property type="evidence" value="ECO:0000318"/>
    <property type="project" value="GO_Central"/>
</dbReference>